<dbReference type="AlphaFoldDB" id="A0A7Y6QCN8"/>
<name>A0A7Y6QCN8_9HYPH</name>
<dbReference type="InterPro" id="IPR007138">
    <property type="entry name" value="ABM_dom"/>
</dbReference>
<dbReference type="SUPFAM" id="SSF54909">
    <property type="entry name" value="Dimeric alpha+beta barrel"/>
    <property type="match status" value="1"/>
</dbReference>
<dbReference type="Gene3D" id="3.30.70.100">
    <property type="match status" value="1"/>
</dbReference>
<evidence type="ECO:0000313" key="3">
    <source>
        <dbReference type="Proteomes" id="UP000520198"/>
    </source>
</evidence>
<dbReference type="InterPro" id="IPR050744">
    <property type="entry name" value="AI-2_Isomerase_LsrG"/>
</dbReference>
<dbReference type="EMBL" id="JABWDU010000014">
    <property type="protein sequence ID" value="NVD43208.1"/>
    <property type="molecule type" value="Genomic_DNA"/>
</dbReference>
<reference evidence="2 3" key="1">
    <citation type="submission" date="2020-06" db="EMBL/GenBank/DDBJ databases">
        <authorList>
            <person name="Grouzdev D.S."/>
        </authorList>
    </citation>
    <scope>NUCLEOTIDE SEQUENCE [LARGE SCALE GENOMIC DNA]</scope>
    <source>
        <strain evidence="2 3">HO-A22</strain>
    </source>
</reference>
<comment type="caution">
    <text evidence="2">The sequence shown here is derived from an EMBL/GenBank/DDBJ whole genome shotgun (WGS) entry which is preliminary data.</text>
</comment>
<organism evidence="2 3">
    <name type="scientific">Ensifer oleiphilus</name>
    <dbReference type="NCBI Taxonomy" id="2742698"/>
    <lineage>
        <taxon>Bacteria</taxon>
        <taxon>Pseudomonadati</taxon>
        <taxon>Pseudomonadota</taxon>
        <taxon>Alphaproteobacteria</taxon>
        <taxon>Hyphomicrobiales</taxon>
        <taxon>Rhizobiaceae</taxon>
        <taxon>Sinorhizobium/Ensifer group</taxon>
        <taxon>Ensifer</taxon>
    </lineage>
</organism>
<feature type="domain" description="ABM" evidence="1">
    <location>
        <begin position="1"/>
        <end position="86"/>
    </location>
</feature>
<keyword evidence="3" id="KW-1185">Reference proteome</keyword>
<dbReference type="GO" id="GO:0005829">
    <property type="term" value="C:cytosol"/>
    <property type="evidence" value="ECO:0007669"/>
    <property type="project" value="TreeGrafter"/>
</dbReference>
<dbReference type="PANTHER" id="PTHR33336:SF3">
    <property type="entry name" value="ABM DOMAIN-CONTAINING PROTEIN"/>
    <property type="match status" value="1"/>
</dbReference>
<proteinExistence type="predicted"/>
<evidence type="ECO:0000313" key="2">
    <source>
        <dbReference type="EMBL" id="NVD43208.1"/>
    </source>
</evidence>
<evidence type="ECO:0000259" key="1">
    <source>
        <dbReference type="PROSITE" id="PS51725"/>
    </source>
</evidence>
<dbReference type="GO" id="GO:0004497">
    <property type="term" value="F:monooxygenase activity"/>
    <property type="evidence" value="ECO:0007669"/>
    <property type="project" value="UniProtKB-KW"/>
</dbReference>
<dbReference type="InterPro" id="IPR011008">
    <property type="entry name" value="Dimeric_a/b-barrel"/>
</dbReference>
<dbReference type="PROSITE" id="PS51725">
    <property type="entry name" value="ABM"/>
    <property type="match status" value="1"/>
</dbReference>
<keyword evidence="2" id="KW-0503">Monooxygenase</keyword>
<dbReference type="Proteomes" id="UP000520198">
    <property type="component" value="Unassembled WGS sequence"/>
</dbReference>
<accession>A0A7Y6QCN8</accession>
<keyword evidence="2" id="KW-0560">Oxidoreductase</keyword>
<protein>
    <submittedName>
        <fullName evidence="2">Antibiotic biosynthesis monooxygenase</fullName>
    </submittedName>
</protein>
<gene>
    <name evidence="2" type="ORF">HT585_30535</name>
</gene>
<dbReference type="Pfam" id="PF03992">
    <property type="entry name" value="ABM"/>
    <property type="match status" value="1"/>
</dbReference>
<sequence>MAFVRARDGKEKELIRATEALLPKVREESGNLHCQFHQSLDEPRVFAFYEIFESVEALESHKVTAHVRQWAADVQSLTAGPIELKLLQAIG</sequence>
<dbReference type="PANTHER" id="PTHR33336">
    <property type="entry name" value="QUINOL MONOOXYGENASE YGIN-RELATED"/>
    <property type="match status" value="1"/>
</dbReference>
<dbReference type="RefSeq" id="WP_176356534.1">
    <property type="nucleotide sequence ID" value="NZ_JABWDU010000014.1"/>
</dbReference>